<keyword evidence="2" id="KW-1185">Reference proteome</keyword>
<reference evidence="1" key="1">
    <citation type="submission" date="2020-08" db="EMBL/GenBank/DDBJ databases">
        <title>Genome sequencing and assembly of the red palm weevil Rhynchophorus ferrugineus.</title>
        <authorList>
            <person name="Dias G.B."/>
            <person name="Bergman C.M."/>
            <person name="Manee M."/>
        </authorList>
    </citation>
    <scope>NUCLEOTIDE SEQUENCE</scope>
    <source>
        <strain evidence="1">AA-2017</strain>
        <tissue evidence="1">Whole larva</tissue>
    </source>
</reference>
<comment type="caution">
    <text evidence="1">The sequence shown here is derived from an EMBL/GenBank/DDBJ whole genome shotgun (WGS) entry which is preliminary data.</text>
</comment>
<dbReference type="AlphaFoldDB" id="A0A834M086"/>
<dbReference type="Proteomes" id="UP000625711">
    <property type="component" value="Unassembled WGS sequence"/>
</dbReference>
<gene>
    <name evidence="1" type="ORF">GWI33_020649</name>
</gene>
<protein>
    <submittedName>
        <fullName evidence="1">Uncharacterized protein</fullName>
    </submittedName>
</protein>
<name>A0A834M086_RHYFE</name>
<organism evidence="1 2">
    <name type="scientific">Rhynchophorus ferrugineus</name>
    <name type="common">Red palm weevil</name>
    <name type="synonym">Curculio ferrugineus</name>
    <dbReference type="NCBI Taxonomy" id="354439"/>
    <lineage>
        <taxon>Eukaryota</taxon>
        <taxon>Metazoa</taxon>
        <taxon>Ecdysozoa</taxon>
        <taxon>Arthropoda</taxon>
        <taxon>Hexapoda</taxon>
        <taxon>Insecta</taxon>
        <taxon>Pterygota</taxon>
        <taxon>Neoptera</taxon>
        <taxon>Endopterygota</taxon>
        <taxon>Coleoptera</taxon>
        <taxon>Polyphaga</taxon>
        <taxon>Cucujiformia</taxon>
        <taxon>Curculionidae</taxon>
        <taxon>Dryophthorinae</taxon>
        <taxon>Rhynchophorus</taxon>
    </lineage>
</organism>
<evidence type="ECO:0000313" key="2">
    <source>
        <dbReference type="Proteomes" id="UP000625711"/>
    </source>
</evidence>
<evidence type="ECO:0000313" key="1">
    <source>
        <dbReference type="EMBL" id="KAF7265903.1"/>
    </source>
</evidence>
<sequence length="116" mass="13225">MKLREFPFNLASKGMRSKLVSAEIPENYPRNKQKRPAGKKRGVIYDHIRTINQPSFPALSSQARLKIVSIKVKHMDMDVIPAGSTADATTRTILEYFESVFFHIRVTSFLQCCRPA</sequence>
<proteinExistence type="predicted"/>
<dbReference type="EMBL" id="JAACXV010014582">
    <property type="protein sequence ID" value="KAF7265903.1"/>
    <property type="molecule type" value="Genomic_DNA"/>
</dbReference>
<accession>A0A834M086</accession>